<keyword evidence="4" id="KW-1185">Reference proteome</keyword>
<dbReference type="AlphaFoldDB" id="A0A1I2EVR7"/>
<feature type="region of interest" description="Disordered" evidence="1">
    <location>
        <begin position="1"/>
        <end position="22"/>
    </location>
</feature>
<evidence type="ECO:0000313" key="3">
    <source>
        <dbReference type="EMBL" id="SFE96566.1"/>
    </source>
</evidence>
<dbReference type="RefSeq" id="WP_092198188.1">
    <property type="nucleotide sequence ID" value="NZ_FOND01000007.1"/>
</dbReference>
<dbReference type="PANTHER" id="PTHR40763:SF4">
    <property type="entry name" value="DUF1707 DOMAIN-CONTAINING PROTEIN"/>
    <property type="match status" value="1"/>
</dbReference>
<evidence type="ECO:0000313" key="4">
    <source>
        <dbReference type="Proteomes" id="UP000198589"/>
    </source>
</evidence>
<protein>
    <recommendedName>
        <fullName evidence="2">DUF1707 domain-containing protein</fullName>
    </recommendedName>
</protein>
<feature type="domain" description="DUF1707" evidence="2">
    <location>
        <begin position="23"/>
        <end position="75"/>
    </location>
</feature>
<dbReference type="Proteomes" id="UP000198589">
    <property type="component" value="Unassembled WGS sequence"/>
</dbReference>
<reference evidence="4" key="1">
    <citation type="submission" date="2016-10" db="EMBL/GenBank/DDBJ databases">
        <authorList>
            <person name="Varghese N."/>
            <person name="Submissions S."/>
        </authorList>
    </citation>
    <scope>NUCLEOTIDE SEQUENCE [LARGE SCALE GENOMIC DNA]</scope>
    <source>
        <strain evidence="4">DSM 46838</strain>
    </source>
</reference>
<accession>A0A1I2EVR7</accession>
<evidence type="ECO:0000256" key="1">
    <source>
        <dbReference type="SAM" id="MobiDB-lite"/>
    </source>
</evidence>
<dbReference type="InterPro" id="IPR012551">
    <property type="entry name" value="DUF1707_SHOCT-like"/>
</dbReference>
<gene>
    <name evidence="3" type="ORF">SAMN05216574_107197</name>
</gene>
<dbReference type="PANTHER" id="PTHR40763">
    <property type="entry name" value="MEMBRANE PROTEIN-RELATED"/>
    <property type="match status" value="1"/>
</dbReference>
<dbReference type="STRING" id="1798228.SAMN05216574_107197"/>
<evidence type="ECO:0000259" key="2">
    <source>
        <dbReference type="Pfam" id="PF08044"/>
    </source>
</evidence>
<sequence>MTATYRPADLPEPHPPADGHRPLRAADADREAVVHVLREATARGMLTLDECDERMRTAYGARFRDDLAPLTADLPAAPAPAPSGWAGLATLALLQARASLAAIPHAGVLRSRPGRAAVLVLLVGLPLLGVLEVDELLGLELLD</sequence>
<name>A0A1I2EVR7_9ACTN</name>
<feature type="compositionally biased region" description="Basic and acidic residues" evidence="1">
    <location>
        <begin position="9"/>
        <end position="22"/>
    </location>
</feature>
<dbReference type="OrthoDB" id="4772576at2"/>
<organism evidence="3 4">
    <name type="scientific">Blastococcus tunisiensis</name>
    <dbReference type="NCBI Taxonomy" id="1798228"/>
    <lineage>
        <taxon>Bacteria</taxon>
        <taxon>Bacillati</taxon>
        <taxon>Actinomycetota</taxon>
        <taxon>Actinomycetes</taxon>
        <taxon>Geodermatophilales</taxon>
        <taxon>Geodermatophilaceae</taxon>
        <taxon>Blastococcus</taxon>
    </lineage>
</organism>
<dbReference type="EMBL" id="FOND01000007">
    <property type="protein sequence ID" value="SFE96566.1"/>
    <property type="molecule type" value="Genomic_DNA"/>
</dbReference>
<proteinExistence type="predicted"/>
<dbReference type="Pfam" id="PF08044">
    <property type="entry name" value="DUF1707"/>
    <property type="match status" value="1"/>
</dbReference>